<dbReference type="OrthoDB" id="10262986at2759"/>
<keyword evidence="6" id="KW-0413">Isomerase</keyword>
<dbReference type="SMART" id="SM00490">
    <property type="entry name" value="HELICc"/>
    <property type="match status" value="1"/>
</dbReference>
<evidence type="ECO:0000256" key="9">
    <source>
        <dbReference type="ARBA" id="ARBA00048988"/>
    </source>
</evidence>
<dbReference type="PRINTS" id="PR00851">
    <property type="entry name" value="XRODRMPGMNTB"/>
</dbReference>
<dbReference type="InterPro" id="IPR032438">
    <property type="entry name" value="ERCC3_RAD25_C"/>
</dbReference>
<name>A0A5J4URZ2_9EUKA</name>
<dbReference type="GO" id="GO:0006289">
    <property type="term" value="P:nucleotide-excision repair"/>
    <property type="evidence" value="ECO:0007669"/>
    <property type="project" value="InterPro"/>
</dbReference>
<feature type="domain" description="Helicase ATP-binding" evidence="10">
    <location>
        <begin position="1"/>
        <end position="90"/>
    </location>
</feature>
<sequence>MSGTGIILITTYSMLTHTGHRSAMAEDSLKKIEAVDWGLLVFDEVHVVPASSFRQVISRVRAHTKLGLTATLVREDKRITDLIYLIGPKLYEANWKDLEKEGFLSRVQCIEVPCPMSQKFFRSYLRADSNKKQLLYMANPTKFQVVEYLIRFHEQRKDKILCVSDNIFTLETYAIALHQPYLYGGSTQEERDAVLEDFKNNPDNLTLFISKIGDTSIDLPDANVLIQITSHFGSRRQEAQRMGRILRPKKTEGEFNAFFYTLVSQDTKEAEHAEKRMKFLVDQGYSYRTILSLEEIPLVRQAQIDYNQGISSEIPPAINSPKYQIDEDVLLSRVMNADKDDSQEEQPIYVQLKSDGGIKISQPKALSGGANLNYSGVRGKKAEASKTLIGKQAGSICKIHYQKKLKYPTSIDLPNEKAISW</sequence>
<evidence type="ECO:0000256" key="5">
    <source>
        <dbReference type="ARBA" id="ARBA00022840"/>
    </source>
</evidence>
<evidence type="ECO:0000256" key="8">
    <source>
        <dbReference type="ARBA" id="ARBA00034808"/>
    </source>
</evidence>
<evidence type="ECO:0000259" key="10">
    <source>
        <dbReference type="PROSITE" id="PS51192"/>
    </source>
</evidence>
<dbReference type="CDD" id="cd18789">
    <property type="entry name" value="SF2_C_XPB"/>
    <property type="match status" value="1"/>
</dbReference>
<dbReference type="NCBIfam" id="TIGR00603">
    <property type="entry name" value="rad25"/>
    <property type="match status" value="1"/>
</dbReference>
<evidence type="ECO:0000256" key="7">
    <source>
        <dbReference type="ARBA" id="ARBA00034617"/>
    </source>
</evidence>
<keyword evidence="5" id="KW-0067">ATP-binding</keyword>
<dbReference type="GO" id="GO:0000112">
    <property type="term" value="C:nucleotide-excision repair factor 3 complex"/>
    <property type="evidence" value="ECO:0007669"/>
    <property type="project" value="TreeGrafter"/>
</dbReference>
<dbReference type="GO" id="GO:0097550">
    <property type="term" value="C:transcription preinitiation complex"/>
    <property type="evidence" value="ECO:0007669"/>
    <property type="project" value="TreeGrafter"/>
</dbReference>
<proteinExistence type="inferred from homology"/>
<dbReference type="EC" id="5.6.2.4" evidence="8"/>
<evidence type="ECO:0000256" key="4">
    <source>
        <dbReference type="ARBA" id="ARBA00022806"/>
    </source>
</evidence>
<dbReference type="Gene3D" id="3.40.50.300">
    <property type="entry name" value="P-loop containing nucleotide triphosphate hydrolases"/>
    <property type="match status" value="2"/>
</dbReference>
<evidence type="ECO:0000256" key="6">
    <source>
        <dbReference type="ARBA" id="ARBA00023235"/>
    </source>
</evidence>
<dbReference type="GO" id="GO:0006367">
    <property type="term" value="P:transcription initiation at RNA polymerase II promoter"/>
    <property type="evidence" value="ECO:0007669"/>
    <property type="project" value="InterPro"/>
</dbReference>
<comment type="similarity">
    <text evidence="1">Belongs to the helicase family. RAD25/XPB subfamily.</text>
</comment>
<dbReference type="AlphaFoldDB" id="A0A5J4URZ2"/>
<gene>
    <name evidence="12" type="ORF">EZS28_031510</name>
</gene>
<dbReference type="GO" id="GO:0016787">
    <property type="term" value="F:hydrolase activity"/>
    <property type="evidence" value="ECO:0007669"/>
    <property type="project" value="UniProtKB-KW"/>
</dbReference>
<evidence type="ECO:0000313" key="12">
    <source>
        <dbReference type="EMBL" id="KAA6372964.1"/>
    </source>
</evidence>
<dbReference type="Pfam" id="PF04851">
    <property type="entry name" value="ResIII"/>
    <property type="match status" value="1"/>
</dbReference>
<dbReference type="Proteomes" id="UP000324800">
    <property type="component" value="Unassembled WGS sequence"/>
</dbReference>
<accession>A0A5J4URZ2</accession>
<dbReference type="PANTHER" id="PTHR11274">
    <property type="entry name" value="RAD25/XP-B DNA REPAIR HELICASE"/>
    <property type="match status" value="1"/>
</dbReference>
<evidence type="ECO:0000313" key="13">
    <source>
        <dbReference type="Proteomes" id="UP000324800"/>
    </source>
</evidence>
<comment type="catalytic activity">
    <reaction evidence="9">
        <text>ATP + H2O = ADP + phosphate + H(+)</text>
        <dbReference type="Rhea" id="RHEA:13065"/>
        <dbReference type="ChEBI" id="CHEBI:15377"/>
        <dbReference type="ChEBI" id="CHEBI:15378"/>
        <dbReference type="ChEBI" id="CHEBI:30616"/>
        <dbReference type="ChEBI" id="CHEBI:43474"/>
        <dbReference type="ChEBI" id="CHEBI:456216"/>
        <dbReference type="EC" id="5.6.2.4"/>
    </reaction>
</comment>
<dbReference type="InterPro" id="IPR006935">
    <property type="entry name" value="Helicase/UvrB_N"/>
</dbReference>
<dbReference type="InterPro" id="IPR014001">
    <property type="entry name" value="Helicase_ATP-bd"/>
</dbReference>
<comment type="caution">
    <text evidence="12">The sequence shown here is derived from an EMBL/GenBank/DDBJ whole genome shotgun (WGS) entry which is preliminary data.</text>
</comment>
<dbReference type="InterPro" id="IPR001161">
    <property type="entry name" value="XPB/Ssl2"/>
</dbReference>
<dbReference type="GO" id="GO:0005524">
    <property type="term" value="F:ATP binding"/>
    <property type="evidence" value="ECO:0007669"/>
    <property type="project" value="UniProtKB-KW"/>
</dbReference>
<organism evidence="12 13">
    <name type="scientific">Streblomastix strix</name>
    <dbReference type="NCBI Taxonomy" id="222440"/>
    <lineage>
        <taxon>Eukaryota</taxon>
        <taxon>Metamonada</taxon>
        <taxon>Preaxostyla</taxon>
        <taxon>Oxymonadida</taxon>
        <taxon>Streblomastigidae</taxon>
        <taxon>Streblomastix</taxon>
    </lineage>
</organism>
<dbReference type="EMBL" id="SNRW01013130">
    <property type="protein sequence ID" value="KAA6372964.1"/>
    <property type="molecule type" value="Genomic_DNA"/>
</dbReference>
<protein>
    <recommendedName>
        <fullName evidence="8">DNA 3'-5' helicase</fullName>
        <ecNumber evidence="8">5.6.2.4</ecNumber>
    </recommendedName>
</protein>
<keyword evidence="4 12" id="KW-0347">Helicase</keyword>
<dbReference type="GO" id="GO:0005675">
    <property type="term" value="C:transcription factor TFIIH holo complex"/>
    <property type="evidence" value="ECO:0007669"/>
    <property type="project" value="TreeGrafter"/>
</dbReference>
<evidence type="ECO:0000256" key="1">
    <source>
        <dbReference type="ARBA" id="ARBA00006637"/>
    </source>
</evidence>
<dbReference type="PROSITE" id="PS51192">
    <property type="entry name" value="HELICASE_ATP_BIND_1"/>
    <property type="match status" value="1"/>
</dbReference>
<feature type="domain" description="Helicase C-terminal" evidence="11">
    <location>
        <begin position="144"/>
        <end position="322"/>
    </location>
</feature>
<evidence type="ECO:0000256" key="2">
    <source>
        <dbReference type="ARBA" id="ARBA00022741"/>
    </source>
</evidence>
<dbReference type="SUPFAM" id="SSF52540">
    <property type="entry name" value="P-loop containing nucleoside triphosphate hydrolases"/>
    <property type="match status" value="1"/>
</dbReference>
<comment type="catalytic activity">
    <reaction evidence="7">
        <text>Couples ATP hydrolysis with the unwinding of duplex DNA by translocating in the 3'-5' direction.</text>
        <dbReference type="EC" id="5.6.2.4"/>
    </reaction>
</comment>
<evidence type="ECO:0000256" key="3">
    <source>
        <dbReference type="ARBA" id="ARBA00022801"/>
    </source>
</evidence>
<keyword evidence="3" id="KW-0378">Hydrolase</keyword>
<dbReference type="GO" id="GO:0003677">
    <property type="term" value="F:DNA binding"/>
    <property type="evidence" value="ECO:0007669"/>
    <property type="project" value="InterPro"/>
</dbReference>
<dbReference type="PROSITE" id="PS51194">
    <property type="entry name" value="HELICASE_CTER"/>
    <property type="match status" value="1"/>
</dbReference>
<evidence type="ECO:0000259" key="11">
    <source>
        <dbReference type="PROSITE" id="PS51194"/>
    </source>
</evidence>
<dbReference type="GO" id="GO:0043138">
    <property type="term" value="F:3'-5' DNA helicase activity"/>
    <property type="evidence" value="ECO:0007669"/>
    <property type="project" value="UniProtKB-EC"/>
</dbReference>
<dbReference type="Pfam" id="PF16203">
    <property type="entry name" value="ERCC3_RAD25_C"/>
    <property type="match status" value="1"/>
</dbReference>
<dbReference type="PANTHER" id="PTHR11274:SF0">
    <property type="entry name" value="GENERAL TRANSCRIPTION AND DNA REPAIR FACTOR IIH HELICASE SUBUNIT XPB"/>
    <property type="match status" value="1"/>
</dbReference>
<keyword evidence="2" id="KW-0547">Nucleotide-binding</keyword>
<dbReference type="InterPro" id="IPR050615">
    <property type="entry name" value="ATP-dep_DNA_Helicase"/>
</dbReference>
<reference evidence="12 13" key="1">
    <citation type="submission" date="2019-03" db="EMBL/GenBank/DDBJ databases">
        <title>Single cell metagenomics reveals metabolic interactions within the superorganism composed of flagellate Streblomastix strix and complex community of Bacteroidetes bacteria on its surface.</title>
        <authorList>
            <person name="Treitli S.C."/>
            <person name="Kolisko M."/>
            <person name="Husnik F."/>
            <person name="Keeling P."/>
            <person name="Hampl V."/>
        </authorList>
    </citation>
    <scope>NUCLEOTIDE SEQUENCE [LARGE SCALE GENOMIC DNA]</scope>
    <source>
        <strain evidence="12">ST1C</strain>
    </source>
</reference>
<dbReference type="InterPro" id="IPR027417">
    <property type="entry name" value="P-loop_NTPase"/>
</dbReference>
<dbReference type="InterPro" id="IPR001650">
    <property type="entry name" value="Helicase_C-like"/>
</dbReference>